<dbReference type="Proteomes" id="UP001165561">
    <property type="component" value="Unassembled WGS sequence"/>
</dbReference>
<evidence type="ECO:0000313" key="9">
    <source>
        <dbReference type="Proteomes" id="UP001165561"/>
    </source>
</evidence>
<keyword evidence="4 7" id="KW-1133">Transmembrane helix</keyword>
<dbReference type="EMBL" id="JARACI010001124">
    <property type="protein sequence ID" value="MDD9207563.1"/>
    <property type="molecule type" value="Genomic_DNA"/>
</dbReference>
<feature type="transmembrane region" description="Helical" evidence="7">
    <location>
        <begin position="20"/>
        <end position="39"/>
    </location>
</feature>
<feature type="transmembrane region" description="Helical" evidence="7">
    <location>
        <begin position="236"/>
        <end position="256"/>
    </location>
</feature>
<feature type="transmembrane region" description="Helical" evidence="7">
    <location>
        <begin position="177"/>
        <end position="196"/>
    </location>
</feature>
<evidence type="ECO:0000256" key="5">
    <source>
        <dbReference type="ARBA" id="ARBA00023136"/>
    </source>
</evidence>
<feature type="transmembrane region" description="Helical" evidence="7">
    <location>
        <begin position="46"/>
        <end position="67"/>
    </location>
</feature>
<name>A0ABT5TZR4_9MICO</name>
<feature type="non-terminal residue" evidence="8">
    <location>
        <position position="258"/>
    </location>
</feature>
<dbReference type="Pfam" id="PF01594">
    <property type="entry name" value="AI-2E_transport"/>
    <property type="match status" value="1"/>
</dbReference>
<feature type="transmembrane region" description="Helical" evidence="7">
    <location>
        <begin position="79"/>
        <end position="101"/>
    </location>
</feature>
<evidence type="ECO:0000313" key="8">
    <source>
        <dbReference type="EMBL" id="MDD9207563.1"/>
    </source>
</evidence>
<reference evidence="8" key="1">
    <citation type="submission" date="2023-02" db="EMBL/GenBank/DDBJ databases">
        <title>Georgenia sp.10Sc9-8, isolated from a soil sample collected from the Taklamakan desert.</title>
        <authorList>
            <person name="Liu S."/>
        </authorList>
    </citation>
    <scope>NUCLEOTIDE SEQUENCE</scope>
    <source>
        <strain evidence="8">10Sc9-8</strain>
    </source>
</reference>
<feature type="compositionally biased region" description="Low complexity" evidence="6">
    <location>
        <begin position="135"/>
        <end position="160"/>
    </location>
</feature>
<protein>
    <submittedName>
        <fullName evidence="8">AI-2E family transporter</fullName>
    </submittedName>
</protein>
<comment type="caution">
    <text evidence="8">The sequence shown here is derived from an EMBL/GenBank/DDBJ whole genome shotgun (WGS) entry which is preliminary data.</text>
</comment>
<evidence type="ECO:0000256" key="3">
    <source>
        <dbReference type="ARBA" id="ARBA00022692"/>
    </source>
</evidence>
<gene>
    <name evidence="8" type="ORF">PU560_13990</name>
</gene>
<sequence length="258" mass="26066">MESPRSPGLLGEAHGPAWLVRAAAIGIRLLVLGVVVWLAAELATKVTLLLVAVLVGLLLAGVFAPAVRWGARHRVPPGAAAAAAVVVVLALVAGAAAGIGARVEEQLPQLREEMQSASQQLSDTLGVEIPGLGSGSEESSDGSSGSGSTEASGDSSGSGSSMGGSSIFGDVLSSVRVVFDVLIGFFLTLAFMFLFLKNGPAMWGWLLEKLGGRVRDDVDAAGRAAWGTVGAYVRGLTIVAAFDALGIGVGLLLLGVPL</sequence>
<dbReference type="InterPro" id="IPR002549">
    <property type="entry name" value="AI-2E-like"/>
</dbReference>
<keyword evidence="9" id="KW-1185">Reference proteome</keyword>
<evidence type="ECO:0000256" key="4">
    <source>
        <dbReference type="ARBA" id="ARBA00022989"/>
    </source>
</evidence>
<keyword evidence="3 7" id="KW-0812">Transmembrane</keyword>
<evidence type="ECO:0000256" key="2">
    <source>
        <dbReference type="ARBA" id="ARBA00009773"/>
    </source>
</evidence>
<keyword evidence="5 7" id="KW-0472">Membrane</keyword>
<comment type="subcellular location">
    <subcellularLocation>
        <location evidence="1">Membrane</location>
        <topology evidence="1">Multi-pass membrane protein</topology>
    </subcellularLocation>
</comment>
<accession>A0ABT5TZR4</accession>
<evidence type="ECO:0000256" key="7">
    <source>
        <dbReference type="SAM" id="Phobius"/>
    </source>
</evidence>
<evidence type="ECO:0000256" key="6">
    <source>
        <dbReference type="SAM" id="MobiDB-lite"/>
    </source>
</evidence>
<comment type="similarity">
    <text evidence="2">Belongs to the autoinducer-2 exporter (AI-2E) (TC 2.A.86) family.</text>
</comment>
<evidence type="ECO:0000256" key="1">
    <source>
        <dbReference type="ARBA" id="ARBA00004141"/>
    </source>
</evidence>
<feature type="region of interest" description="Disordered" evidence="6">
    <location>
        <begin position="132"/>
        <end position="160"/>
    </location>
</feature>
<organism evidence="8 9">
    <name type="scientific">Georgenia halotolerans</name>
    <dbReference type="NCBI Taxonomy" id="3028317"/>
    <lineage>
        <taxon>Bacteria</taxon>
        <taxon>Bacillati</taxon>
        <taxon>Actinomycetota</taxon>
        <taxon>Actinomycetes</taxon>
        <taxon>Micrococcales</taxon>
        <taxon>Bogoriellaceae</taxon>
        <taxon>Georgenia</taxon>
    </lineage>
</organism>
<proteinExistence type="inferred from homology"/>